<gene>
    <name evidence="3" type="ORF">EV679_0214</name>
</gene>
<evidence type="ECO:0000313" key="4">
    <source>
        <dbReference type="Proteomes" id="UP000292039"/>
    </source>
</evidence>
<dbReference type="Proteomes" id="UP000292039">
    <property type="component" value="Unassembled WGS sequence"/>
</dbReference>
<accession>A0A4Q7MY11</accession>
<dbReference type="Pfam" id="PF01809">
    <property type="entry name" value="YidD"/>
    <property type="match status" value="1"/>
</dbReference>
<proteinExistence type="inferred from homology"/>
<organism evidence="3 4">
    <name type="scientific">Kerstersia gyiorum</name>
    <dbReference type="NCBI Taxonomy" id="206506"/>
    <lineage>
        <taxon>Bacteria</taxon>
        <taxon>Pseudomonadati</taxon>
        <taxon>Pseudomonadota</taxon>
        <taxon>Betaproteobacteria</taxon>
        <taxon>Burkholderiales</taxon>
        <taxon>Alcaligenaceae</taxon>
        <taxon>Kerstersia</taxon>
    </lineage>
</organism>
<comment type="subcellular location">
    <subcellularLocation>
        <location evidence="1">Cell membrane</location>
        <topology evidence="1">Peripheral membrane protein</topology>
        <orientation evidence="1">Cytoplasmic side</orientation>
    </subcellularLocation>
</comment>
<dbReference type="EMBL" id="SGWZ01000001">
    <property type="protein sequence ID" value="RZS73030.1"/>
    <property type="molecule type" value="Genomic_DNA"/>
</dbReference>
<comment type="function">
    <text evidence="1">Could be involved in insertion of integral membrane proteins into the membrane.</text>
</comment>
<feature type="region of interest" description="Disordered" evidence="2">
    <location>
        <begin position="72"/>
        <end position="115"/>
    </location>
</feature>
<dbReference type="HAMAP" id="MF_00386">
    <property type="entry name" value="UPF0161_YidD"/>
    <property type="match status" value="1"/>
</dbReference>
<keyword evidence="1" id="KW-0472">Membrane</keyword>
<reference evidence="3 4" key="1">
    <citation type="submission" date="2019-02" db="EMBL/GenBank/DDBJ databases">
        <title>Genomic Encyclopedia of Type Strains, Phase IV (KMG-IV): sequencing the most valuable type-strain genomes for metagenomic binning, comparative biology and taxonomic classification.</title>
        <authorList>
            <person name="Goeker M."/>
        </authorList>
    </citation>
    <scope>NUCLEOTIDE SEQUENCE [LARGE SCALE GENOMIC DNA]</scope>
    <source>
        <strain evidence="3 4">DSM 16618</strain>
    </source>
</reference>
<comment type="caution">
    <text evidence="3">The sequence shown here is derived from an EMBL/GenBank/DDBJ whole genome shotgun (WGS) entry which is preliminary data.</text>
</comment>
<name>A0A4Q7MY11_9BURK</name>
<dbReference type="InterPro" id="IPR002696">
    <property type="entry name" value="Membr_insert_effic_factor_YidD"/>
</dbReference>
<evidence type="ECO:0000256" key="1">
    <source>
        <dbReference type="HAMAP-Rule" id="MF_00386"/>
    </source>
</evidence>
<dbReference type="AlphaFoldDB" id="A0A4Q7MY11"/>
<dbReference type="GO" id="GO:0005886">
    <property type="term" value="C:plasma membrane"/>
    <property type="evidence" value="ECO:0007669"/>
    <property type="project" value="UniProtKB-SubCell"/>
</dbReference>
<keyword evidence="1" id="KW-1003">Cell membrane</keyword>
<dbReference type="PANTHER" id="PTHR33383">
    <property type="entry name" value="MEMBRANE PROTEIN INSERTION EFFICIENCY FACTOR-RELATED"/>
    <property type="match status" value="1"/>
</dbReference>
<evidence type="ECO:0000256" key="2">
    <source>
        <dbReference type="SAM" id="MobiDB-lite"/>
    </source>
</evidence>
<protein>
    <recommendedName>
        <fullName evidence="1">Putative membrane protein insertion efficiency factor</fullName>
    </recommendedName>
</protein>
<dbReference type="NCBIfam" id="TIGR00278">
    <property type="entry name" value="membrane protein insertion efficiency factor YidD"/>
    <property type="match status" value="1"/>
</dbReference>
<evidence type="ECO:0000313" key="3">
    <source>
        <dbReference type="EMBL" id="RZS73030.1"/>
    </source>
</evidence>
<dbReference type="OrthoDB" id="9801753at2"/>
<dbReference type="SMART" id="SM01234">
    <property type="entry name" value="Haemolytic"/>
    <property type="match status" value="1"/>
</dbReference>
<sequence length="115" mass="12477">MLKKLLIAPIRFYRFFLSPWIGRQCRFTPSCSAYAIEAIETHGALKGLWMAIRRIGRCNPWSHGGLDPVPPRHGHGHCSCHAPDPSQDAVSHSSGAVPDAAPARNEPASSAQSPP</sequence>
<dbReference type="PANTHER" id="PTHR33383:SF1">
    <property type="entry name" value="MEMBRANE PROTEIN INSERTION EFFICIENCY FACTOR-RELATED"/>
    <property type="match status" value="1"/>
</dbReference>
<comment type="similarity">
    <text evidence="1">Belongs to the UPF0161 family.</text>
</comment>